<reference evidence="18 19" key="1">
    <citation type="submission" date="2017-02" db="EMBL/GenBank/DDBJ databases">
        <title>Draft genome sequence of Haemophilus paracuniculus CCUG 43573 type strain.</title>
        <authorList>
            <person name="Engstrom-Jakobsson H."/>
            <person name="Salva-Serra F."/>
            <person name="Thorell K."/>
            <person name="Gonzales-Siles L."/>
            <person name="Karlsson R."/>
            <person name="Boulund F."/>
            <person name="Engstrand L."/>
            <person name="Kristiansson E."/>
            <person name="Moore E."/>
        </authorList>
    </citation>
    <scope>NUCLEOTIDE SEQUENCE [LARGE SCALE GENOMIC DNA]</scope>
    <source>
        <strain evidence="18 19">CCUG 43573</strain>
    </source>
</reference>
<accession>A0A1T0ASA4</accession>
<dbReference type="Pfam" id="PF00512">
    <property type="entry name" value="HisKA"/>
    <property type="match status" value="1"/>
</dbReference>
<evidence type="ECO:0000256" key="7">
    <source>
        <dbReference type="ARBA" id="ARBA00022692"/>
    </source>
</evidence>
<dbReference type="RefSeq" id="WP_078236916.1">
    <property type="nucleotide sequence ID" value="NZ_MUYA01000007.1"/>
</dbReference>
<dbReference type="Pfam" id="PF00672">
    <property type="entry name" value="HAMP"/>
    <property type="match status" value="1"/>
</dbReference>
<dbReference type="InterPro" id="IPR036890">
    <property type="entry name" value="HATPase_C_sf"/>
</dbReference>
<evidence type="ECO:0000256" key="14">
    <source>
        <dbReference type="SAM" id="Coils"/>
    </source>
</evidence>
<dbReference type="GO" id="GO:0005886">
    <property type="term" value="C:plasma membrane"/>
    <property type="evidence" value="ECO:0007669"/>
    <property type="project" value="UniProtKB-SubCell"/>
</dbReference>
<dbReference type="InterPro" id="IPR058125">
    <property type="entry name" value="CpxA"/>
</dbReference>
<protein>
    <recommendedName>
        <fullName evidence="3">histidine kinase</fullName>
        <ecNumber evidence="3">2.7.13.3</ecNumber>
    </recommendedName>
</protein>
<dbReference type="Gene3D" id="6.10.340.10">
    <property type="match status" value="1"/>
</dbReference>
<keyword evidence="11 15" id="KW-1133">Transmembrane helix</keyword>
<dbReference type="PANTHER" id="PTHR45528:SF1">
    <property type="entry name" value="SENSOR HISTIDINE KINASE CPXA"/>
    <property type="match status" value="1"/>
</dbReference>
<dbReference type="FunFam" id="3.30.565.10:FF:000011">
    <property type="entry name" value="Sensor histidine kinase CpxA"/>
    <property type="match status" value="1"/>
</dbReference>
<evidence type="ECO:0000256" key="9">
    <source>
        <dbReference type="ARBA" id="ARBA00022777"/>
    </source>
</evidence>
<dbReference type="EMBL" id="MUYA01000007">
    <property type="protein sequence ID" value="OOR99267.1"/>
    <property type="molecule type" value="Genomic_DNA"/>
</dbReference>
<evidence type="ECO:0000256" key="4">
    <source>
        <dbReference type="ARBA" id="ARBA00022475"/>
    </source>
</evidence>
<evidence type="ECO:0000256" key="6">
    <source>
        <dbReference type="ARBA" id="ARBA00022679"/>
    </source>
</evidence>
<dbReference type="InterPro" id="IPR003660">
    <property type="entry name" value="HAMP_dom"/>
</dbReference>
<dbReference type="AlphaFoldDB" id="A0A1T0ASA4"/>
<dbReference type="NCBIfam" id="NF007007">
    <property type="entry name" value="PRK09470.1"/>
    <property type="match status" value="1"/>
</dbReference>
<evidence type="ECO:0000313" key="18">
    <source>
        <dbReference type="EMBL" id="OOR99267.1"/>
    </source>
</evidence>
<dbReference type="InterPro" id="IPR003594">
    <property type="entry name" value="HATPase_dom"/>
</dbReference>
<keyword evidence="19" id="KW-1185">Reference proteome</keyword>
<feature type="transmembrane region" description="Helical" evidence="15">
    <location>
        <begin position="167"/>
        <end position="186"/>
    </location>
</feature>
<comment type="caution">
    <text evidence="18">The sequence shown here is derived from an EMBL/GenBank/DDBJ whole genome shotgun (WGS) entry which is preliminary data.</text>
</comment>
<name>A0A1T0ASA4_9PAST</name>
<dbReference type="GO" id="GO:0000155">
    <property type="term" value="F:phosphorelay sensor kinase activity"/>
    <property type="evidence" value="ECO:0007669"/>
    <property type="project" value="InterPro"/>
</dbReference>
<evidence type="ECO:0000256" key="10">
    <source>
        <dbReference type="ARBA" id="ARBA00022840"/>
    </source>
</evidence>
<evidence type="ECO:0000256" key="2">
    <source>
        <dbReference type="ARBA" id="ARBA00004651"/>
    </source>
</evidence>
<dbReference type="InterPro" id="IPR003661">
    <property type="entry name" value="HisK_dim/P_dom"/>
</dbReference>
<dbReference type="Gene3D" id="3.30.565.10">
    <property type="entry name" value="Histidine kinase-like ATPase, C-terminal domain"/>
    <property type="match status" value="1"/>
</dbReference>
<feature type="coiled-coil region" evidence="14">
    <location>
        <begin position="270"/>
        <end position="297"/>
    </location>
</feature>
<evidence type="ECO:0000256" key="8">
    <source>
        <dbReference type="ARBA" id="ARBA00022741"/>
    </source>
</evidence>
<dbReference type="PANTHER" id="PTHR45528">
    <property type="entry name" value="SENSOR HISTIDINE KINASE CPXA"/>
    <property type="match status" value="1"/>
</dbReference>
<dbReference type="InterPro" id="IPR005467">
    <property type="entry name" value="His_kinase_dom"/>
</dbReference>
<evidence type="ECO:0000259" key="16">
    <source>
        <dbReference type="PROSITE" id="PS50109"/>
    </source>
</evidence>
<evidence type="ECO:0000256" key="1">
    <source>
        <dbReference type="ARBA" id="ARBA00000085"/>
    </source>
</evidence>
<evidence type="ECO:0000256" key="3">
    <source>
        <dbReference type="ARBA" id="ARBA00012438"/>
    </source>
</evidence>
<feature type="domain" description="Histidine kinase" evidence="16">
    <location>
        <begin position="248"/>
        <end position="461"/>
    </location>
</feature>
<dbReference type="PRINTS" id="PR00344">
    <property type="entry name" value="BCTRLSENSOR"/>
</dbReference>
<evidence type="ECO:0000256" key="11">
    <source>
        <dbReference type="ARBA" id="ARBA00022989"/>
    </source>
</evidence>
<dbReference type="InterPro" id="IPR004358">
    <property type="entry name" value="Sig_transdc_His_kin-like_C"/>
</dbReference>
<keyword evidence="10" id="KW-0067">ATP-binding</keyword>
<dbReference type="CDD" id="cd06225">
    <property type="entry name" value="HAMP"/>
    <property type="match status" value="1"/>
</dbReference>
<feature type="domain" description="HAMP" evidence="17">
    <location>
        <begin position="186"/>
        <end position="240"/>
    </location>
</feature>
<dbReference type="Gene3D" id="3.30.450.210">
    <property type="entry name" value="Two-component sensor protein CpxA, periplasmic domain"/>
    <property type="match status" value="1"/>
</dbReference>
<dbReference type="GO" id="GO:0005524">
    <property type="term" value="F:ATP binding"/>
    <property type="evidence" value="ECO:0007669"/>
    <property type="project" value="UniProtKB-KW"/>
</dbReference>
<dbReference type="EC" id="2.7.13.3" evidence="3"/>
<comment type="subcellular location">
    <subcellularLocation>
        <location evidence="2">Cell membrane</location>
        <topology evidence="2">Multi-pass membrane protein</topology>
    </subcellularLocation>
</comment>
<dbReference type="PROSITE" id="PS50885">
    <property type="entry name" value="HAMP"/>
    <property type="match status" value="1"/>
</dbReference>
<evidence type="ECO:0000259" key="17">
    <source>
        <dbReference type="PROSITE" id="PS50885"/>
    </source>
</evidence>
<dbReference type="OrthoDB" id="9804645at2"/>
<dbReference type="SUPFAM" id="SSF55874">
    <property type="entry name" value="ATPase domain of HSP90 chaperone/DNA topoisomerase II/histidine kinase"/>
    <property type="match status" value="1"/>
</dbReference>
<gene>
    <name evidence="18" type="ORF">B0187_05785</name>
</gene>
<keyword evidence="9 18" id="KW-0418">Kinase</keyword>
<dbReference type="STRING" id="734.B0187_05785"/>
<organism evidence="18 19">
    <name type="scientific">Haemophilus paracuniculus</name>
    <dbReference type="NCBI Taxonomy" id="734"/>
    <lineage>
        <taxon>Bacteria</taxon>
        <taxon>Pseudomonadati</taxon>
        <taxon>Pseudomonadota</taxon>
        <taxon>Gammaproteobacteria</taxon>
        <taxon>Pasteurellales</taxon>
        <taxon>Pasteurellaceae</taxon>
        <taxon>Haemophilus</taxon>
    </lineage>
</organism>
<dbReference type="InterPro" id="IPR036097">
    <property type="entry name" value="HisK_dim/P_sf"/>
</dbReference>
<comment type="catalytic activity">
    <reaction evidence="1">
        <text>ATP + protein L-histidine = ADP + protein N-phospho-L-histidine.</text>
        <dbReference type="EC" id="2.7.13.3"/>
    </reaction>
</comment>
<keyword evidence="14" id="KW-0175">Coiled coil</keyword>
<dbReference type="SUPFAM" id="SSF47384">
    <property type="entry name" value="Homodimeric domain of signal transducing histidine kinase"/>
    <property type="match status" value="1"/>
</dbReference>
<dbReference type="CDD" id="cd00082">
    <property type="entry name" value="HisKA"/>
    <property type="match status" value="1"/>
</dbReference>
<keyword evidence="8" id="KW-0547">Nucleotide-binding</keyword>
<proteinExistence type="predicted"/>
<keyword evidence="13 15" id="KW-0472">Membrane</keyword>
<sequence length="462" mass="53044">MKKIFALFGSIRQYLTYQIFAYFGLVFVIMLAIAFILPKLDARAFSHLETDEKAFYQQESQTLLNKYNMDEVFERKLALDSPNGLNLIVFDPKTSIFIGASPKQVKPLQVFIYRAHSPEQPLRRMFDNIEIYGPFSVKSAQREYYHYFVKTVDPQQELFNIFFDSPWLMLFILLAVSIPILFWLSYKIAQPVHALRLSANAVASGNLAINPELENGSIYEIREVGRSFNQMIQSLQQLRLHQQRLLSDISHELKTPLARMQLATAILRHRSGESNELTRIENEIQKLNAMVLDLLSLSRQELNQHLTREIFPIEQIWQTVLDDANFETEQNGIMLLIRNRIFSSKPNLINGNANILASAVENVIRNAQKYANQRISVMLYLDKQTLVIAIEDDGEGVPEHEYEQIFRPFYRVDEARARQTGGTGLGLAIVQNAIQQHNGTVAASKSQLGGLKVEIRLPLWIE</sequence>
<dbReference type="SMART" id="SM00304">
    <property type="entry name" value="HAMP"/>
    <property type="match status" value="1"/>
</dbReference>
<evidence type="ECO:0000313" key="19">
    <source>
        <dbReference type="Proteomes" id="UP000190867"/>
    </source>
</evidence>
<keyword evidence="5" id="KW-0597">Phosphoprotein</keyword>
<dbReference type="SMART" id="SM00387">
    <property type="entry name" value="HATPase_c"/>
    <property type="match status" value="1"/>
</dbReference>
<evidence type="ECO:0000256" key="13">
    <source>
        <dbReference type="ARBA" id="ARBA00023136"/>
    </source>
</evidence>
<dbReference type="Proteomes" id="UP000190867">
    <property type="component" value="Unassembled WGS sequence"/>
</dbReference>
<evidence type="ECO:0000256" key="5">
    <source>
        <dbReference type="ARBA" id="ARBA00022553"/>
    </source>
</evidence>
<dbReference type="InterPro" id="IPR038515">
    <property type="entry name" value="CpxA_peri_sf"/>
</dbReference>
<keyword evidence="7 15" id="KW-0812">Transmembrane</keyword>
<evidence type="ECO:0000256" key="12">
    <source>
        <dbReference type="ARBA" id="ARBA00023012"/>
    </source>
</evidence>
<dbReference type="InterPro" id="IPR050398">
    <property type="entry name" value="HssS/ArlS-like"/>
</dbReference>
<dbReference type="PROSITE" id="PS50109">
    <property type="entry name" value="HIS_KIN"/>
    <property type="match status" value="1"/>
</dbReference>
<keyword evidence="12" id="KW-0902">Two-component regulatory system</keyword>
<dbReference type="SMART" id="SM00388">
    <property type="entry name" value="HisKA"/>
    <property type="match status" value="1"/>
</dbReference>
<feature type="transmembrane region" description="Helical" evidence="15">
    <location>
        <begin position="15"/>
        <end position="37"/>
    </location>
</feature>
<keyword evidence="4" id="KW-1003">Cell membrane</keyword>
<dbReference type="Pfam" id="PF02518">
    <property type="entry name" value="HATPase_c"/>
    <property type="match status" value="1"/>
</dbReference>
<keyword evidence="6" id="KW-0808">Transferase</keyword>
<dbReference type="Gene3D" id="1.10.287.130">
    <property type="match status" value="1"/>
</dbReference>
<evidence type="ECO:0000256" key="15">
    <source>
        <dbReference type="SAM" id="Phobius"/>
    </source>
</evidence>